<evidence type="ECO:0000313" key="2">
    <source>
        <dbReference type="Proteomes" id="UP000037029"/>
    </source>
</evidence>
<keyword evidence="1" id="KW-0614">Plasmid</keyword>
<sequence length="67" mass="7537">MSGWDYDDAGKFGSEKAAEDFAKANNIDPSDFRTRRKGESVELEIRRSALDGRTLRDGGEGRRDGWN</sequence>
<dbReference type="Proteomes" id="UP000037029">
    <property type="component" value="Plasmid pses220"/>
</dbReference>
<accession>A0A0J9FPL1</accession>
<geneLocation type="plasmid" evidence="2">
    <name>pses220</name>
</geneLocation>
<name>A0A0J9FPL1_SPHYA</name>
<reference evidence="1 2" key="1">
    <citation type="submission" date="2017-04" db="EMBL/GenBank/DDBJ databases">
        <title>Characterization, genome and methylation analysis of a phthalic acid esters degrading strain Sphingobium yanoikuyae SHJ.</title>
        <authorList>
            <person name="Feng L."/>
        </authorList>
    </citation>
    <scope>NUCLEOTIDE SEQUENCE [LARGE SCALE GENOMIC DNA]</scope>
    <source>
        <strain evidence="1 2">SHJ</strain>
        <plasmid evidence="2">Plasmid pses220</plasmid>
    </source>
</reference>
<dbReference type="AlphaFoldDB" id="A0A0J9FPL1"/>
<dbReference type="EMBL" id="CP020926">
    <property type="protein sequence ID" value="ATP21768.1"/>
    <property type="molecule type" value="Genomic_DNA"/>
</dbReference>
<evidence type="ECO:0000313" key="1">
    <source>
        <dbReference type="EMBL" id="ATP21768.1"/>
    </source>
</evidence>
<organism evidence="1 2">
    <name type="scientific">Sphingobium yanoikuyae</name>
    <name type="common">Sphingomonas yanoikuyae</name>
    <dbReference type="NCBI Taxonomy" id="13690"/>
    <lineage>
        <taxon>Bacteria</taxon>
        <taxon>Pseudomonadati</taxon>
        <taxon>Pseudomonadota</taxon>
        <taxon>Alphaproteobacteria</taxon>
        <taxon>Sphingomonadales</taxon>
        <taxon>Sphingomonadaceae</taxon>
        <taxon>Sphingobium</taxon>
    </lineage>
</organism>
<dbReference type="RefSeq" id="WP_048938238.1">
    <property type="nucleotide sequence ID" value="NZ_CP020926.1"/>
</dbReference>
<proteinExistence type="predicted"/>
<gene>
    <name evidence="1" type="ORF">BV87_25195</name>
</gene>
<protein>
    <submittedName>
        <fullName evidence="1">Uncharacterized protein</fullName>
    </submittedName>
</protein>